<dbReference type="AlphaFoldDB" id="A0A840UNT2"/>
<protein>
    <recommendedName>
        <fullName evidence="8">Phosphate-specific transport system accessory protein PhoU</fullName>
    </recommendedName>
</protein>
<keyword evidence="11" id="KW-1185">Reference proteome</keyword>
<dbReference type="GO" id="GO:0045936">
    <property type="term" value="P:negative regulation of phosphate metabolic process"/>
    <property type="evidence" value="ECO:0007669"/>
    <property type="project" value="InterPro"/>
</dbReference>
<evidence type="ECO:0000256" key="6">
    <source>
        <dbReference type="ARBA" id="ARBA00022592"/>
    </source>
</evidence>
<gene>
    <name evidence="10" type="ORF">HNQ81_001646</name>
</gene>
<dbReference type="InterPro" id="IPR038078">
    <property type="entry name" value="PhoU-like_sf"/>
</dbReference>
<dbReference type="InterPro" id="IPR026022">
    <property type="entry name" value="PhoU_dom"/>
</dbReference>
<keyword evidence="6 8" id="KW-0592">Phosphate transport</keyword>
<evidence type="ECO:0000256" key="3">
    <source>
        <dbReference type="ARBA" id="ARBA00011738"/>
    </source>
</evidence>
<dbReference type="Gene3D" id="1.20.58.220">
    <property type="entry name" value="Phosphate transport system protein phou homolog 2, domain 2"/>
    <property type="match status" value="1"/>
</dbReference>
<dbReference type="Proteomes" id="UP000539642">
    <property type="component" value="Unassembled WGS sequence"/>
</dbReference>
<dbReference type="Pfam" id="PF01895">
    <property type="entry name" value="PhoU"/>
    <property type="match status" value="2"/>
</dbReference>
<proteinExistence type="inferred from homology"/>
<evidence type="ECO:0000256" key="8">
    <source>
        <dbReference type="PIRNR" id="PIRNR003107"/>
    </source>
</evidence>
<dbReference type="RefSeq" id="WP_183350164.1">
    <property type="nucleotide sequence ID" value="NZ_JACHEO010000007.1"/>
</dbReference>
<dbReference type="GO" id="GO:0006817">
    <property type="term" value="P:phosphate ion transport"/>
    <property type="evidence" value="ECO:0007669"/>
    <property type="project" value="UniProtKB-KW"/>
</dbReference>
<comment type="function">
    <text evidence="7 8">Plays a role in the regulation of phosphate uptake.</text>
</comment>
<sequence length="219" mass="25289">MTTHFTFHHALIKLNKMVLKMSAMAEDRVRKAATIIKTRDLELIQSLTNSDYEIDEMEMEVEEECLKILALHQPVASDLRFIIMVIKVNSEIERIADLAVNVAMRMQAILKSPHRVPTPYDYSGMAEKVITMLKMSIDAMTNRDVRLARQVFVLDDEVDAMRLDAYLKVKDMIRKYPEHPGQLINSYLIARHLERIGDRATNIAEEVIYLVEGEIVRCQ</sequence>
<dbReference type="GO" id="GO:0005737">
    <property type="term" value="C:cytoplasm"/>
    <property type="evidence" value="ECO:0007669"/>
    <property type="project" value="UniProtKB-SubCell"/>
</dbReference>
<comment type="subunit">
    <text evidence="3 8">Homodimer.</text>
</comment>
<reference evidence="10 11" key="1">
    <citation type="submission" date="2020-08" db="EMBL/GenBank/DDBJ databases">
        <title>Genomic Encyclopedia of Type Strains, Phase IV (KMG-IV): sequencing the most valuable type-strain genomes for metagenomic binning, comparative biology and taxonomic classification.</title>
        <authorList>
            <person name="Goeker M."/>
        </authorList>
    </citation>
    <scope>NUCLEOTIDE SEQUENCE [LARGE SCALE GENOMIC DNA]</scope>
    <source>
        <strain evidence="10 11">DSM 28570</strain>
    </source>
</reference>
<dbReference type="PANTHER" id="PTHR42930">
    <property type="entry name" value="PHOSPHATE-SPECIFIC TRANSPORT SYSTEM ACCESSORY PROTEIN PHOU"/>
    <property type="match status" value="1"/>
</dbReference>
<dbReference type="PANTHER" id="PTHR42930:SF3">
    <property type="entry name" value="PHOSPHATE-SPECIFIC TRANSPORT SYSTEM ACCESSORY PROTEIN PHOU"/>
    <property type="match status" value="1"/>
</dbReference>
<name>A0A840UNT2_9BACT</name>
<evidence type="ECO:0000256" key="7">
    <source>
        <dbReference type="ARBA" id="ARBA00056181"/>
    </source>
</evidence>
<evidence type="ECO:0000256" key="5">
    <source>
        <dbReference type="ARBA" id="ARBA00022490"/>
    </source>
</evidence>
<evidence type="ECO:0000313" key="10">
    <source>
        <dbReference type="EMBL" id="MBB5347917.1"/>
    </source>
</evidence>
<evidence type="ECO:0000256" key="4">
    <source>
        <dbReference type="ARBA" id="ARBA00022448"/>
    </source>
</evidence>
<dbReference type="FunFam" id="1.20.58.220:FF:000004">
    <property type="entry name" value="Phosphate-specific transport system accessory protein PhoU"/>
    <property type="match status" value="1"/>
</dbReference>
<dbReference type="InterPro" id="IPR028366">
    <property type="entry name" value="PhoU"/>
</dbReference>
<evidence type="ECO:0000256" key="1">
    <source>
        <dbReference type="ARBA" id="ARBA00004496"/>
    </source>
</evidence>
<dbReference type="SUPFAM" id="SSF109755">
    <property type="entry name" value="PhoU-like"/>
    <property type="match status" value="1"/>
</dbReference>
<keyword evidence="5 8" id="KW-0963">Cytoplasm</keyword>
<comment type="subcellular location">
    <subcellularLocation>
        <location evidence="1 8">Cytoplasm</location>
    </subcellularLocation>
</comment>
<comment type="similarity">
    <text evidence="2 8">Belongs to the PhoU family.</text>
</comment>
<feature type="domain" description="PhoU" evidence="9">
    <location>
        <begin position="124"/>
        <end position="207"/>
    </location>
</feature>
<keyword evidence="4 8" id="KW-0813">Transport</keyword>
<dbReference type="PIRSF" id="PIRSF003107">
    <property type="entry name" value="PhoU"/>
    <property type="match status" value="1"/>
</dbReference>
<comment type="caution">
    <text evidence="10">The sequence shown here is derived from an EMBL/GenBank/DDBJ whole genome shotgun (WGS) entry which is preliminary data.</text>
</comment>
<evidence type="ECO:0000259" key="9">
    <source>
        <dbReference type="Pfam" id="PF01895"/>
    </source>
</evidence>
<dbReference type="EMBL" id="JACHEO010000007">
    <property type="protein sequence ID" value="MBB5347917.1"/>
    <property type="molecule type" value="Genomic_DNA"/>
</dbReference>
<feature type="domain" description="PhoU" evidence="9">
    <location>
        <begin position="19"/>
        <end position="105"/>
    </location>
</feature>
<accession>A0A840UNT2</accession>
<dbReference type="GO" id="GO:0030643">
    <property type="term" value="P:intracellular phosphate ion homeostasis"/>
    <property type="evidence" value="ECO:0007669"/>
    <property type="project" value="InterPro"/>
</dbReference>
<dbReference type="NCBIfam" id="TIGR02135">
    <property type="entry name" value="phoU_full"/>
    <property type="match status" value="1"/>
</dbReference>
<evidence type="ECO:0000256" key="2">
    <source>
        <dbReference type="ARBA" id="ARBA00008107"/>
    </source>
</evidence>
<evidence type="ECO:0000313" key="11">
    <source>
        <dbReference type="Proteomes" id="UP000539642"/>
    </source>
</evidence>
<organism evidence="10 11">
    <name type="scientific">Desulfoprunum benzoelyticum</name>
    <dbReference type="NCBI Taxonomy" id="1506996"/>
    <lineage>
        <taxon>Bacteria</taxon>
        <taxon>Pseudomonadati</taxon>
        <taxon>Thermodesulfobacteriota</taxon>
        <taxon>Desulfobulbia</taxon>
        <taxon>Desulfobulbales</taxon>
        <taxon>Desulfobulbaceae</taxon>
        <taxon>Desulfoprunum</taxon>
    </lineage>
</organism>